<dbReference type="Gene3D" id="3.40.50.300">
    <property type="entry name" value="P-loop containing nucleotide triphosphate hydrolases"/>
    <property type="match status" value="1"/>
</dbReference>
<keyword evidence="11" id="KW-0067">ATP-binding</keyword>
<evidence type="ECO:0000256" key="16">
    <source>
        <dbReference type="SAM" id="Coils"/>
    </source>
</evidence>
<reference evidence="21" key="1">
    <citation type="submission" date="2015-05" db="EMBL/GenBank/DDBJ databases">
        <title>Permanent draft genome of Rhodopirellula islandicus K833.</title>
        <authorList>
            <person name="Kizina J."/>
            <person name="Richter M."/>
            <person name="Glockner F.O."/>
            <person name="Harder J."/>
        </authorList>
    </citation>
    <scope>NUCLEOTIDE SEQUENCE [LARGE SCALE GENOMIC DNA]</scope>
    <source>
        <strain evidence="21">K833</strain>
    </source>
</reference>
<dbReference type="PATRIC" id="fig|595434.4.peg.6141"/>
<feature type="compositionally biased region" description="Low complexity" evidence="17">
    <location>
        <begin position="806"/>
        <end position="815"/>
    </location>
</feature>
<keyword evidence="16" id="KW-0175">Coiled coil</keyword>
<dbReference type="STRING" id="595434.RISK_006457"/>
<evidence type="ECO:0000313" key="22">
    <source>
        <dbReference type="Proteomes" id="UP000036367"/>
    </source>
</evidence>
<feature type="region of interest" description="Disordered" evidence="17">
    <location>
        <begin position="789"/>
        <end position="844"/>
    </location>
</feature>
<protein>
    <recommendedName>
        <fullName evidence="4">non-specific protein-tyrosine kinase</fullName>
        <ecNumber evidence="4">2.7.10.2</ecNumber>
    </recommendedName>
</protein>
<dbReference type="GO" id="GO:0004715">
    <property type="term" value="F:non-membrane spanning protein tyrosine kinase activity"/>
    <property type="evidence" value="ECO:0007669"/>
    <property type="project" value="UniProtKB-EC"/>
</dbReference>
<dbReference type="InterPro" id="IPR050445">
    <property type="entry name" value="Bact_polysacc_biosynth/exp"/>
</dbReference>
<dbReference type="GO" id="GO:0042802">
    <property type="term" value="F:identical protein binding"/>
    <property type="evidence" value="ECO:0007669"/>
    <property type="project" value="UniProtKB-ARBA"/>
</dbReference>
<dbReference type="InterPro" id="IPR025669">
    <property type="entry name" value="AAA_dom"/>
</dbReference>
<keyword evidence="14" id="KW-0829">Tyrosine-protein kinase</keyword>
<evidence type="ECO:0000256" key="10">
    <source>
        <dbReference type="ARBA" id="ARBA00022777"/>
    </source>
</evidence>
<comment type="caution">
    <text evidence="21">The sequence shown here is derived from an EMBL/GenBank/DDBJ whole genome shotgun (WGS) entry which is preliminary data.</text>
</comment>
<dbReference type="GO" id="GO:0005886">
    <property type="term" value="C:plasma membrane"/>
    <property type="evidence" value="ECO:0007669"/>
    <property type="project" value="UniProtKB-SubCell"/>
</dbReference>
<evidence type="ECO:0000256" key="11">
    <source>
        <dbReference type="ARBA" id="ARBA00022840"/>
    </source>
</evidence>
<dbReference type="GO" id="GO:0005524">
    <property type="term" value="F:ATP binding"/>
    <property type="evidence" value="ECO:0007669"/>
    <property type="project" value="UniProtKB-KW"/>
</dbReference>
<evidence type="ECO:0000256" key="7">
    <source>
        <dbReference type="ARBA" id="ARBA00022679"/>
    </source>
</evidence>
<evidence type="ECO:0000256" key="13">
    <source>
        <dbReference type="ARBA" id="ARBA00023136"/>
    </source>
</evidence>
<evidence type="ECO:0000256" key="4">
    <source>
        <dbReference type="ARBA" id="ARBA00011903"/>
    </source>
</evidence>
<dbReference type="EMBL" id="LECT01000054">
    <property type="protein sequence ID" value="KLU01301.1"/>
    <property type="molecule type" value="Genomic_DNA"/>
</dbReference>
<dbReference type="SUPFAM" id="SSF52540">
    <property type="entry name" value="P-loop containing nucleoside triphosphate hydrolases"/>
    <property type="match status" value="1"/>
</dbReference>
<keyword evidence="12 18" id="KW-1133">Transmembrane helix</keyword>
<comment type="subcellular location">
    <subcellularLocation>
        <location evidence="1">Cell inner membrane</location>
        <topology evidence="1">Multi-pass membrane protein</topology>
    </subcellularLocation>
</comment>
<keyword evidence="10 21" id="KW-0418">Kinase</keyword>
<organism evidence="21 22">
    <name type="scientific">Rhodopirellula islandica</name>
    <dbReference type="NCBI Taxonomy" id="595434"/>
    <lineage>
        <taxon>Bacteria</taxon>
        <taxon>Pseudomonadati</taxon>
        <taxon>Planctomycetota</taxon>
        <taxon>Planctomycetia</taxon>
        <taxon>Pirellulales</taxon>
        <taxon>Pirellulaceae</taxon>
        <taxon>Rhodopirellula</taxon>
    </lineage>
</organism>
<evidence type="ECO:0000256" key="3">
    <source>
        <dbReference type="ARBA" id="ARBA00008883"/>
    </source>
</evidence>
<feature type="compositionally biased region" description="Polar residues" evidence="17">
    <location>
        <begin position="822"/>
        <end position="844"/>
    </location>
</feature>
<evidence type="ECO:0000256" key="1">
    <source>
        <dbReference type="ARBA" id="ARBA00004429"/>
    </source>
</evidence>
<comment type="catalytic activity">
    <reaction evidence="15">
        <text>L-tyrosyl-[protein] + ATP = O-phospho-L-tyrosyl-[protein] + ADP + H(+)</text>
        <dbReference type="Rhea" id="RHEA:10596"/>
        <dbReference type="Rhea" id="RHEA-COMP:10136"/>
        <dbReference type="Rhea" id="RHEA-COMP:20101"/>
        <dbReference type="ChEBI" id="CHEBI:15378"/>
        <dbReference type="ChEBI" id="CHEBI:30616"/>
        <dbReference type="ChEBI" id="CHEBI:46858"/>
        <dbReference type="ChEBI" id="CHEBI:61978"/>
        <dbReference type="ChEBI" id="CHEBI:456216"/>
        <dbReference type="EC" id="2.7.10.2"/>
    </reaction>
</comment>
<evidence type="ECO:0000259" key="19">
    <source>
        <dbReference type="Pfam" id="PF02706"/>
    </source>
</evidence>
<dbReference type="Pfam" id="PF13614">
    <property type="entry name" value="AAA_31"/>
    <property type="match status" value="1"/>
</dbReference>
<evidence type="ECO:0000256" key="12">
    <source>
        <dbReference type="ARBA" id="ARBA00022989"/>
    </source>
</evidence>
<dbReference type="InterPro" id="IPR003856">
    <property type="entry name" value="LPS_length_determ_N"/>
</dbReference>
<keyword evidence="6" id="KW-0997">Cell inner membrane</keyword>
<feature type="coiled-coil region" evidence="16">
    <location>
        <begin position="350"/>
        <end position="420"/>
    </location>
</feature>
<dbReference type="Pfam" id="PF02706">
    <property type="entry name" value="Wzz"/>
    <property type="match status" value="1"/>
</dbReference>
<name>A0A0J1B4A0_RHOIS</name>
<dbReference type="PANTHER" id="PTHR32309:SF13">
    <property type="entry name" value="FERRIC ENTEROBACTIN TRANSPORT PROTEIN FEPE"/>
    <property type="match status" value="1"/>
</dbReference>
<keyword evidence="22" id="KW-1185">Reference proteome</keyword>
<feature type="domain" description="Polysaccharide chain length determinant N-terminal" evidence="19">
    <location>
        <begin position="32"/>
        <end position="121"/>
    </location>
</feature>
<dbReference type="NCBIfam" id="TIGR01007">
    <property type="entry name" value="eps_fam"/>
    <property type="match status" value="1"/>
</dbReference>
<evidence type="ECO:0000313" key="21">
    <source>
        <dbReference type="EMBL" id="KLU01301.1"/>
    </source>
</evidence>
<keyword evidence="8 18" id="KW-0812">Transmembrane</keyword>
<dbReference type="CDD" id="cd05387">
    <property type="entry name" value="BY-kinase"/>
    <property type="match status" value="1"/>
</dbReference>
<dbReference type="AlphaFoldDB" id="A0A0J1B4A0"/>
<proteinExistence type="inferred from homology"/>
<dbReference type="Proteomes" id="UP000036367">
    <property type="component" value="Unassembled WGS sequence"/>
</dbReference>
<evidence type="ECO:0000256" key="6">
    <source>
        <dbReference type="ARBA" id="ARBA00022519"/>
    </source>
</evidence>
<keyword evidence="9" id="KW-0547">Nucleotide-binding</keyword>
<gene>
    <name evidence="21" type="ORF">RISK_006457</name>
</gene>
<evidence type="ECO:0000256" key="14">
    <source>
        <dbReference type="ARBA" id="ARBA00023137"/>
    </source>
</evidence>
<evidence type="ECO:0000256" key="9">
    <source>
        <dbReference type="ARBA" id="ARBA00022741"/>
    </source>
</evidence>
<sequence>MLFADQSIEFLKIMIRSNPSADDVNGDELDIDLDLLGIVRRRYHLIALGIFVGVTLATIYFVNQVPIYESKLAVLVGQRSGEVANTGVNNGAKDMASMQEDVLSTHMELFASPKILENAIQIAGLNVKVGDLAENLSVSKGGDGLAKSASVLKATYQDPDPEVAAAALQAIFDSYQDYIDEQTSSVGNEAAELIARAQVQNEKALREADQAYREFVASVPALISSNINGRDSLEDVHRLRLNNIEQQLGGIRESLSHAKSRRVVIREFVKGKDPDSLSDVHVMSLLDADEIDRVNAFLAISANRDDQTNDEMLSRAVMQESTRTEYQQLLTLSSKERLMAAEFGENHPSVRALRTELDNMRRFVDESRENRPEEDKRVEAKPADILASYYQVLQSDISEMEKREEQLLELSEKESKLAKEVETTFLLGSSLKANLDRAQARYDEVFQRLHEINLTNDYSGFSTDLIVMPLPASVPVWPSRTKIAALGILAGGMLGLALALLAEMTDRTFHDPAEVERIVGASILAHVPRLKESALKKKVKEGSGISAMIPTFHLPRGTEAETFRVLRTSLLFLTKSQSKKVFLLTSPSPSDGKSTTIANLAVSVAQTGKRVLLIDADMRRPTVAANFGVERSPGLSDLLSHDGPINPATLAECVQASEQDSLTLCTSGSRTSEPSELLESDQWVAFLDLARKTYDVILIDTPPLLAVADPSIVADEVDGVFLAVRIEKNNRTLVERATEVLTDKGIAIEGVIVNSRDSRSNHYAYSSYDYYGKKQYGYVANYRRYYEANDDDDAGSAPRRKRSSSKRTAAASTRSLPIPEAASSNGHVANGSTVNGSSNGHPTT</sequence>
<evidence type="ECO:0000256" key="15">
    <source>
        <dbReference type="ARBA" id="ARBA00051245"/>
    </source>
</evidence>
<dbReference type="InterPro" id="IPR005702">
    <property type="entry name" value="Wzc-like_C"/>
</dbReference>
<evidence type="ECO:0000256" key="8">
    <source>
        <dbReference type="ARBA" id="ARBA00022692"/>
    </source>
</evidence>
<feature type="domain" description="AAA" evidence="20">
    <location>
        <begin position="592"/>
        <end position="708"/>
    </location>
</feature>
<keyword evidence="5" id="KW-1003">Cell membrane</keyword>
<evidence type="ECO:0000256" key="18">
    <source>
        <dbReference type="SAM" id="Phobius"/>
    </source>
</evidence>
<keyword evidence="7 21" id="KW-0808">Transferase</keyword>
<keyword evidence="13 18" id="KW-0472">Membrane</keyword>
<evidence type="ECO:0000256" key="2">
    <source>
        <dbReference type="ARBA" id="ARBA00007316"/>
    </source>
</evidence>
<evidence type="ECO:0000256" key="17">
    <source>
        <dbReference type="SAM" id="MobiDB-lite"/>
    </source>
</evidence>
<accession>A0A0J1B4A0</accession>
<dbReference type="EC" id="2.7.10.2" evidence="4"/>
<feature type="transmembrane region" description="Helical" evidence="18">
    <location>
        <begin position="43"/>
        <end position="62"/>
    </location>
</feature>
<evidence type="ECO:0000256" key="5">
    <source>
        <dbReference type="ARBA" id="ARBA00022475"/>
    </source>
</evidence>
<evidence type="ECO:0000259" key="20">
    <source>
        <dbReference type="Pfam" id="PF13614"/>
    </source>
</evidence>
<comment type="similarity">
    <text evidence="3">Belongs to the etk/wzc family.</text>
</comment>
<comment type="similarity">
    <text evidence="2">Belongs to the CpsD/CapB family.</text>
</comment>
<dbReference type="PANTHER" id="PTHR32309">
    <property type="entry name" value="TYROSINE-PROTEIN KINASE"/>
    <property type="match status" value="1"/>
</dbReference>
<dbReference type="InterPro" id="IPR027417">
    <property type="entry name" value="P-loop_NTPase"/>
</dbReference>
<dbReference type="FunFam" id="3.40.50.300:FF:000527">
    <property type="entry name" value="Tyrosine-protein kinase etk"/>
    <property type="match status" value="1"/>
</dbReference>